<dbReference type="EMBL" id="JAVDDT010000012">
    <property type="protein sequence ID" value="MDQ2070872.1"/>
    <property type="molecule type" value="Genomic_DNA"/>
</dbReference>
<dbReference type="InterPro" id="IPR022880">
    <property type="entry name" value="DNApol_IV"/>
</dbReference>
<keyword evidence="5" id="KW-0238">DNA-binding</keyword>
<dbReference type="InterPro" id="IPR017961">
    <property type="entry name" value="DNA_pol_Y-fam_little_finger"/>
</dbReference>
<comment type="function">
    <text evidence="5">Poorly processive, error-prone DNA polymerase involved in untargeted mutagenesis. Copies undamaged DNA at stalled replication forks, which arise in vivo from mismatched or misaligned primer ends. These misaligned primers can be extended by PolIV. Exhibits no 3'-5' exonuclease (proofreading) activity. May be involved in translesional synthesis, in conjunction with the beta clamp from PolIII.</text>
</comment>
<reference evidence="7 8" key="1">
    <citation type="submission" date="2023-08" db="EMBL/GenBank/DDBJ databases">
        <title>Whole-genome sequencing of halo(alkali)philic microorganisms from hypersaline lakes.</title>
        <authorList>
            <person name="Sorokin D.Y."/>
            <person name="Abbas B."/>
            <person name="Merkel A.Y."/>
        </authorList>
    </citation>
    <scope>NUCLEOTIDE SEQUENCE [LARGE SCALE GENOMIC DNA]</scope>
    <source>
        <strain evidence="7 8">AB-CW4</strain>
    </source>
</reference>
<comment type="catalytic activity">
    <reaction evidence="5">
        <text>DNA(n) + a 2'-deoxyribonucleoside 5'-triphosphate = DNA(n+1) + diphosphate</text>
        <dbReference type="Rhea" id="RHEA:22508"/>
        <dbReference type="Rhea" id="RHEA-COMP:17339"/>
        <dbReference type="Rhea" id="RHEA-COMP:17340"/>
        <dbReference type="ChEBI" id="CHEBI:33019"/>
        <dbReference type="ChEBI" id="CHEBI:61560"/>
        <dbReference type="ChEBI" id="CHEBI:173112"/>
        <dbReference type="EC" id="2.7.7.7"/>
    </reaction>
</comment>
<keyword evidence="4 5" id="KW-0239">DNA-directed DNA polymerase</keyword>
<comment type="similarity">
    <text evidence="1 5">Belongs to the DNA polymerase type-Y family.</text>
</comment>
<evidence type="ECO:0000256" key="2">
    <source>
        <dbReference type="ARBA" id="ARBA00022457"/>
    </source>
</evidence>
<dbReference type="RefSeq" id="WP_306729368.1">
    <property type="nucleotide sequence ID" value="NZ_JAVDDT010000012.1"/>
</dbReference>
<evidence type="ECO:0000259" key="6">
    <source>
        <dbReference type="PROSITE" id="PS50173"/>
    </source>
</evidence>
<keyword evidence="5 7" id="KW-0548">Nucleotidyltransferase</keyword>
<keyword evidence="5" id="KW-0227">DNA damage</keyword>
<keyword evidence="3 5" id="KW-0235">DNA replication</keyword>
<dbReference type="Gene3D" id="3.30.70.270">
    <property type="match status" value="1"/>
</dbReference>
<organism evidence="7 8">
    <name type="scientific">Natronospira bacteriovora</name>
    <dbReference type="NCBI Taxonomy" id="3069753"/>
    <lineage>
        <taxon>Bacteria</taxon>
        <taxon>Pseudomonadati</taxon>
        <taxon>Pseudomonadota</taxon>
        <taxon>Gammaproteobacteria</taxon>
        <taxon>Natronospirales</taxon>
        <taxon>Natronospiraceae</taxon>
        <taxon>Natronospira</taxon>
    </lineage>
</organism>
<protein>
    <recommendedName>
        <fullName evidence="5">DNA polymerase IV</fullName>
        <shortName evidence="5">Pol IV</shortName>
        <ecNumber evidence="5">2.7.7.7</ecNumber>
    </recommendedName>
</protein>
<evidence type="ECO:0000256" key="3">
    <source>
        <dbReference type="ARBA" id="ARBA00022705"/>
    </source>
</evidence>
<feature type="active site" evidence="5">
    <location>
        <position position="105"/>
    </location>
</feature>
<keyword evidence="5" id="KW-0963">Cytoplasm</keyword>
<dbReference type="PANTHER" id="PTHR11076:SF33">
    <property type="entry name" value="DNA POLYMERASE KAPPA"/>
    <property type="match status" value="1"/>
</dbReference>
<dbReference type="CDD" id="cd03586">
    <property type="entry name" value="PolY_Pol_IV_kappa"/>
    <property type="match status" value="1"/>
</dbReference>
<comment type="subunit">
    <text evidence="5">Monomer.</text>
</comment>
<dbReference type="SUPFAM" id="SSF56672">
    <property type="entry name" value="DNA/RNA polymerases"/>
    <property type="match status" value="1"/>
</dbReference>
<dbReference type="SUPFAM" id="SSF100879">
    <property type="entry name" value="Lesion bypass DNA polymerase (Y-family), little finger domain"/>
    <property type="match status" value="1"/>
</dbReference>
<dbReference type="GO" id="GO:0003887">
    <property type="term" value="F:DNA-directed DNA polymerase activity"/>
    <property type="evidence" value="ECO:0007669"/>
    <property type="project" value="UniProtKB-EC"/>
</dbReference>
<dbReference type="InterPro" id="IPR036775">
    <property type="entry name" value="DNA_pol_Y-fam_lit_finger_sf"/>
</dbReference>
<name>A0ABU0WA01_9GAMM</name>
<evidence type="ECO:0000256" key="5">
    <source>
        <dbReference type="HAMAP-Rule" id="MF_01113"/>
    </source>
</evidence>
<keyword evidence="5 7" id="KW-0808">Transferase</keyword>
<dbReference type="EC" id="2.7.7.7" evidence="5"/>
<gene>
    <name evidence="5 7" type="primary">dinB</name>
    <name evidence="7" type="ORF">RBH19_13420</name>
</gene>
<evidence type="ECO:0000313" key="8">
    <source>
        <dbReference type="Proteomes" id="UP001239019"/>
    </source>
</evidence>
<evidence type="ECO:0000256" key="1">
    <source>
        <dbReference type="ARBA" id="ARBA00010945"/>
    </source>
</evidence>
<keyword evidence="8" id="KW-1185">Reference proteome</keyword>
<feature type="binding site" evidence="5">
    <location>
        <position position="104"/>
    </location>
    <ligand>
        <name>Mg(2+)</name>
        <dbReference type="ChEBI" id="CHEBI:18420"/>
    </ligand>
</feature>
<dbReference type="InterPro" id="IPR043502">
    <property type="entry name" value="DNA/RNA_pol_sf"/>
</dbReference>
<accession>A0ABU0WA01</accession>
<keyword evidence="5" id="KW-0234">DNA repair</keyword>
<keyword evidence="5" id="KW-0479">Metal-binding</keyword>
<dbReference type="Pfam" id="PF00817">
    <property type="entry name" value="IMS"/>
    <property type="match status" value="1"/>
</dbReference>
<evidence type="ECO:0000313" key="7">
    <source>
        <dbReference type="EMBL" id="MDQ2070872.1"/>
    </source>
</evidence>
<feature type="site" description="Substrate discrimination" evidence="5">
    <location>
        <position position="15"/>
    </location>
</feature>
<dbReference type="Proteomes" id="UP001239019">
    <property type="component" value="Unassembled WGS sequence"/>
</dbReference>
<dbReference type="PROSITE" id="PS50173">
    <property type="entry name" value="UMUC"/>
    <property type="match status" value="1"/>
</dbReference>
<evidence type="ECO:0000256" key="4">
    <source>
        <dbReference type="ARBA" id="ARBA00022932"/>
    </source>
</evidence>
<keyword evidence="2 5" id="KW-0515">Mutator protein</keyword>
<proteinExistence type="inferred from homology"/>
<feature type="domain" description="UmuC" evidence="6">
    <location>
        <begin position="6"/>
        <end position="186"/>
    </location>
</feature>
<dbReference type="HAMAP" id="MF_01113">
    <property type="entry name" value="DNApol_IV"/>
    <property type="match status" value="1"/>
</dbReference>
<dbReference type="Gene3D" id="3.30.1490.100">
    <property type="entry name" value="DNA polymerase, Y-family, little finger domain"/>
    <property type="match status" value="1"/>
</dbReference>
<dbReference type="NCBIfam" id="NF002677">
    <property type="entry name" value="PRK02406.1"/>
    <property type="match status" value="1"/>
</dbReference>
<comment type="subcellular location">
    <subcellularLocation>
        <location evidence="5">Cytoplasm</location>
    </subcellularLocation>
</comment>
<dbReference type="Pfam" id="PF11799">
    <property type="entry name" value="IMS_C"/>
    <property type="match status" value="1"/>
</dbReference>
<keyword evidence="5" id="KW-0460">Magnesium</keyword>
<dbReference type="Gene3D" id="3.40.1170.60">
    <property type="match status" value="1"/>
</dbReference>
<sequence>MADRLILHVDLDAFYASVEQLDNPELQGRPVIVGGLGGRGVVSAASYEARRFGVHSAMPGARARQLCPEGVFLAPRMARYRELSAIVFDCFRALTPLVEGLSLDEAFLDLSADPGAREHPKACAQGLREQIRARTGLVASVGIAPNKFVAKLASDLGKPDGLVHVSEAGLRAFLDPLPVERLWGVGEATTARLRRADIRSFGALRRTPEPRLRALVGRQAPRLLALARGDDHRAVTPERTARSISTERTFDRDLKDRSELQTLMADMAEQVAARLRSKSLQCRTVAVKLRSPDFRTFSRQQSLGQPSDAGPALRRIAQSLADEWWRQQGPRPRLRLAGVVARDLLENTGQMGLFTGRDTAAGKDRDTDRLLDAARERFGEGLLRRGMARGKRSDSEPGV</sequence>
<feature type="binding site" evidence="5">
    <location>
        <position position="10"/>
    </location>
    <ligand>
        <name>Mg(2+)</name>
        <dbReference type="ChEBI" id="CHEBI:18420"/>
    </ligand>
</feature>
<dbReference type="InterPro" id="IPR001126">
    <property type="entry name" value="UmuC"/>
</dbReference>
<comment type="caution">
    <text evidence="7">The sequence shown here is derived from an EMBL/GenBank/DDBJ whole genome shotgun (WGS) entry which is preliminary data.</text>
</comment>
<dbReference type="InterPro" id="IPR050116">
    <property type="entry name" value="DNA_polymerase-Y"/>
</dbReference>
<comment type="cofactor">
    <cofactor evidence="5">
        <name>Mg(2+)</name>
        <dbReference type="ChEBI" id="CHEBI:18420"/>
    </cofactor>
    <text evidence="5">Binds 2 magnesium ions per subunit.</text>
</comment>
<dbReference type="PANTHER" id="PTHR11076">
    <property type="entry name" value="DNA REPAIR POLYMERASE UMUC / TRANSFERASE FAMILY MEMBER"/>
    <property type="match status" value="1"/>
</dbReference>
<dbReference type="InterPro" id="IPR043128">
    <property type="entry name" value="Rev_trsase/Diguanyl_cyclase"/>
</dbReference>
<dbReference type="Gene3D" id="1.10.150.20">
    <property type="entry name" value="5' to 3' exonuclease, C-terminal subdomain"/>
    <property type="match status" value="1"/>
</dbReference>